<dbReference type="GO" id="GO:0015421">
    <property type="term" value="F:ABC-type oligopeptide transporter activity"/>
    <property type="evidence" value="ECO:0007669"/>
    <property type="project" value="TreeGrafter"/>
</dbReference>
<dbReference type="InterPro" id="IPR027417">
    <property type="entry name" value="P-loop_NTPase"/>
</dbReference>
<dbReference type="AlphaFoldDB" id="A0A0F9KFE2"/>
<dbReference type="PANTHER" id="PTHR43394:SF1">
    <property type="entry name" value="ATP-BINDING CASSETTE SUB-FAMILY B MEMBER 10, MITOCHONDRIAL"/>
    <property type="match status" value="1"/>
</dbReference>
<dbReference type="SUPFAM" id="SSF52540">
    <property type="entry name" value="P-loop containing nucleoside triphosphate hydrolases"/>
    <property type="match status" value="1"/>
</dbReference>
<proteinExistence type="predicted"/>
<dbReference type="PANTHER" id="PTHR43394">
    <property type="entry name" value="ATP-DEPENDENT PERMEASE MDL1, MITOCHONDRIAL"/>
    <property type="match status" value="1"/>
</dbReference>
<gene>
    <name evidence="1" type="ORF">LCGC14_1410800</name>
</gene>
<accession>A0A0F9KFE2</accession>
<comment type="caution">
    <text evidence="1">The sequence shown here is derived from an EMBL/GenBank/DDBJ whole genome shotgun (WGS) entry which is preliminary data.</text>
</comment>
<evidence type="ECO:0008006" key="2">
    <source>
        <dbReference type="Google" id="ProtNLM"/>
    </source>
</evidence>
<protein>
    <recommendedName>
        <fullName evidence="2">ABC transporter domain-containing protein</fullName>
    </recommendedName>
</protein>
<dbReference type="InterPro" id="IPR039421">
    <property type="entry name" value="Type_1_exporter"/>
</dbReference>
<evidence type="ECO:0000313" key="1">
    <source>
        <dbReference type="EMBL" id="KKM73411.1"/>
    </source>
</evidence>
<organism evidence="1">
    <name type="scientific">marine sediment metagenome</name>
    <dbReference type="NCBI Taxonomy" id="412755"/>
    <lineage>
        <taxon>unclassified sequences</taxon>
        <taxon>metagenomes</taxon>
        <taxon>ecological metagenomes</taxon>
    </lineage>
</organism>
<dbReference type="Gene3D" id="3.40.50.300">
    <property type="entry name" value="P-loop containing nucleotide triphosphate hydrolases"/>
    <property type="match status" value="1"/>
</dbReference>
<dbReference type="EMBL" id="LAZR01009307">
    <property type="protein sequence ID" value="KKM73411.1"/>
    <property type="molecule type" value="Genomic_DNA"/>
</dbReference>
<name>A0A0F9KFE2_9ZZZZ</name>
<sequence>MDEATSSVDSITERLIQKGIQIILKDSTSFIIAHRFSTIRNADRILFIKDGEIREAGTHKELLIAQEFYYGLYTRQFREERAKELHILDYYLIIFSCNNF</sequence>
<reference evidence="1" key="1">
    <citation type="journal article" date="2015" name="Nature">
        <title>Complex archaea that bridge the gap between prokaryotes and eukaryotes.</title>
        <authorList>
            <person name="Spang A."/>
            <person name="Saw J.H."/>
            <person name="Jorgensen S.L."/>
            <person name="Zaremba-Niedzwiedzka K."/>
            <person name="Martijn J."/>
            <person name="Lind A.E."/>
            <person name="van Eijk R."/>
            <person name="Schleper C."/>
            <person name="Guy L."/>
            <person name="Ettema T.J."/>
        </authorList>
    </citation>
    <scope>NUCLEOTIDE SEQUENCE</scope>
</reference>